<dbReference type="Proteomes" id="UP001589665">
    <property type="component" value="Unassembled WGS sequence"/>
</dbReference>
<sequence>MKKFITSIIAITFTILLCVSCGSSKKGCGLTADASVIESTTIENIVVAQAK</sequence>
<reference evidence="1 2" key="1">
    <citation type="submission" date="2024-09" db="EMBL/GenBank/DDBJ databases">
        <authorList>
            <person name="Sun Q."/>
            <person name="Mori K."/>
        </authorList>
    </citation>
    <scope>NUCLEOTIDE SEQUENCE [LARGE SCALE GENOMIC DNA]</scope>
    <source>
        <strain evidence="1 2">JCM 13034</strain>
    </source>
</reference>
<evidence type="ECO:0000313" key="2">
    <source>
        <dbReference type="Proteomes" id="UP001589665"/>
    </source>
</evidence>
<proteinExistence type="predicted"/>
<gene>
    <name evidence="1" type="ORF">ACFFT3_08915</name>
</gene>
<protein>
    <submittedName>
        <fullName evidence="1">Uncharacterized protein</fullName>
    </submittedName>
</protein>
<name>A0ABV5K033_9FLAO</name>
<evidence type="ECO:0000313" key="1">
    <source>
        <dbReference type="EMBL" id="MFB9272009.1"/>
    </source>
</evidence>
<dbReference type="RefSeq" id="WP_158283743.1">
    <property type="nucleotide sequence ID" value="NZ_BMNS01000006.1"/>
</dbReference>
<dbReference type="EMBL" id="JBHMDX010000006">
    <property type="protein sequence ID" value="MFB9272009.1"/>
    <property type="molecule type" value="Genomic_DNA"/>
</dbReference>
<accession>A0ABV5K033</accession>
<keyword evidence="2" id="KW-1185">Reference proteome</keyword>
<organism evidence="1 2">
    <name type="scientific">Lutibacter litoralis</name>
    <dbReference type="NCBI Taxonomy" id="321268"/>
    <lineage>
        <taxon>Bacteria</taxon>
        <taxon>Pseudomonadati</taxon>
        <taxon>Bacteroidota</taxon>
        <taxon>Flavobacteriia</taxon>
        <taxon>Flavobacteriales</taxon>
        <taxon>Flavobacteriaceae</taxon>
        <taxon>Lutibacter</taxon>
    </lineage>
</organism>
<comment type="caution">
    <text evidence="1">The sequence shown here is derived from an EMBL/GenBank/DDBJ whole genome shotgun (WGS) entry which is preliminary data.</text>
</comment>